<dbReference type="PANTHER" id="PTHR47331:SF1">
    <property type="entry name" value="GAG-LIKE PROTEIN"/>
    <property type="match status" value="1"/>
</dbReference>
<dbReference type="Proteomes" id="UP000694872">
    <property type="component" value="Unplaced"/>
</dbReference>
<dbReference type="PANTHER" id="PTHR47331">
    <property type="entry name" value="PHD-TYPE DOMAIN-CONTAINING PROTEIN"/>
    <property type="match status" value="1"/>
</dbReference>
<dbReference type="GeneID" id="106123869"/>
<dbReference type="InterPro" id="IPR040676">
    <property type="entry name" value="DUF5641"/>
</dbReference>
<name>A0AAJ6ZMQ1_PAPXU</name>
<sequence>MEGEGTGRDLQKPETTISKLQPFCRAKDKQRSSTRASVQSSTPSWRTTKGCDYIGARATRLPHAGLRFKQHPEGASRLRGRQPASPIGTAFLLLLPAFLKPLTSLPSPSFLDCNANRLSRFQHLEQIRQHFWKRWTNEYIAELQQRSKWRAESRHLKIDDLVLVKEDNAPPLCWRLGRVNKLYPGPDDVPRVADVVTSQGTVRRALNRLCFLPSSEEDLS</sequence>
<protein>
    <submittedName>
        <fullName evidence="3">Uncharacterized protein LOC106123869</fullName>
    </submittedName>
</protein>
<feature type="compositionally biased region" description="Polar residues" evidence="1">
    <location>
        <begin position="33"/>
        <end position="46"/>
    </location>
</feature>
<feature type="compositionally biased region" description="Basic and acidic residues" evidence="1">
    <location>
        <begin position="1"/>
        <end position="12"/>
    </location>
</feature>
<dbReference type="Pfam" id="PF18701">
    <property type="entry name" value="DUF5641"/>
    <property type="match status" value="1"/>
</dbReference>
<evidence type="ECO:0000313" key="3">
    <source>
        <dbReference type="RefSeq" id="XP_013175733.1"/>
    </source>
</evidence>
<organism evidence="3">
    <name type="scientific">Papilio xuthus</name>
    <name type="common">Asian swallowtail butterfly</name>
    <dbReference type="NCBI Taxonomy" id="66420"/>
    <lineage>
        <taxon>Eukaryota</taxon>
        <taxon>Metazoa</taxon>
        <taxon>Ecdysozoa</taxon>
        <taxon>Arthropoda</taxon>
        <taxon>Hexapoda</taxon>
        <taxon>Insecta</taxon>
        <taxon>Pterygota</taxon>
        <taxon>Neoptera</taxon>
        <taxon>Endopterygota</taxon>
        <taxon>Lepidoptera</taxon>
        <taxon>Glossata</taxon>
        <taxon>Ditrysia</taxon>
        <taxon>Papilionoidea</taxon>
        <taxon>Papilionidae</taxon>
        <taxon>Papilioninae</taxon>
        <taxon>Papilio</taxon>
    </lineage>
</organism>
<accession>A0AAJ6ZMQ1</accession>
<dbReference type="AlphaFoldDB" id="A0AAJ6ZMQ1"/>
<proteinExistence type="predicted"/>
<dbReference type="RefSeq" id="XP_013175733.1">
    <property type="nucleotide sequence ID" value="XM_013320279.1"/>
</dbReference>
<feature type="domain" description="DUF5641" evidence="2">
    <location>
        <begin position="119"/>
        <end position="212"/>
    </location>
</feature>
<dbReference type="KEGG" id="pxu:106123869"/>
<reference evidence="3" key="1">
    <citation type="submission" date="2025-08" db="UniProtKB">
        <authorList>
            <consortium name="RefSeq"/>
        </authorList>
    </citation>
    <scope>IDENTIFICATION</scope>
</reference>
<evidence type="ECO:0000259" key="2">
    <source>
        <dbReference type="Pfam" id="PF18701"/>
    </source>
</evidence>
<evidence type="ECO:0000256" key="1">
    <source>
        <dbReference type="SAM" id="MobiDB-lite"/>
    </source>
</evidence>
<gene>
    <name evidence="3" type="primary">LOC106123869</name>
</gene>
<feature type="region of interest" description="Disordered" evidence="1">
    <location>
        <begin position="1"/>
        <end position="46"/>
    </location>
</feature>